<evidence type="ECO:0000313" key="8">
    <source>
        <dbReference type="Proteomes" id="UP000317646"/>
    </source>
</evidence>
<evidence type="ECO:0000259" key="6">
    <source>
        <dbReference type="Pfam" id="PF17678"/>
    </source>
</evidence>
<evidence type="ECO:0000259" key="5">
    <source>
        <dbReference type="Pfam" id="PF07971"/>
    </source>
</evidence>
<dbReference type="OrthoDB" id="9804511at2"/>
<feature type="chain" id="PRO_5021440641" evidence="4">
    <location>
        <begin position="22"/>
        <end position="734"/>
    </location>
</feature>
<evidence type="ECO:0000256" key="4">
    <source>
        <dbReference type="SAM" id="SignalP"/>
    </source>
</evidence>
<dbReference type="PANTHER" id="PTHR12143:SF19">
    <property type="entry name" value="PEPTIDE-N(4)-(N-ACETYL-BETA-GLUCOSAMINYL)ASPARAGINE AMIDASE"/>
    <property type="match status" value="1"/>
</dbReference>
<protein>
    <submittedName>
        <fullName evidence="7">Glycoside hydrolase family 92 protein</fullName>
    </submittedName>
</protein>
<dbReference type="InterPro" id="IPR008928">
    <property type="entry name" value="6-hairpin_glycosidase_sf"/>
</dbReference>
<reference evidence="7 8" key="1">
    <citation type="journal article" date="2019" name="Environ. Microbiol.">
        <title>Species interactions and distinct microbial communities in high Arctic permafrost affected cryosols are associated with the CH4 and CO2 gas fluxes.</title>
        <authorList>
            <person name="Altshuler I."/>
            <person name="Hamel J."/>
            <person name="Turney S."/>
            <person name="Magnuson E."/>
            <person name="Levesque R."/>
            <person name="Greer C."/>
            <person name="Whyte L.G."/>
        </authorList>
    </citation>
    <scope>NUCLEOTIDE SEQUENCE [LARGE SCALE GENOMIC DNA]</scope>
    <source>
        <strain evidence="7 8">S9.2P</strain>
    </source>
</reference>
<dbReference type="GO" id="GO:0006516">
    <property type="term" value="P:glycoprotein catabolic process"/>
    <property type="evidence" value="ECO:0007669"/>
    <property type="project" value="TreeGrafter"/>
</dbReference>
<comment type="subunit">
    <text evidence="2">Monomer.</text>
</comment>
<sequence>MKFANLRLSHLLTLAALGAFSCTKVAPSGGPGGAGRSADGPGRFVNPLIGTAAFTDPKLVGYVAPPDWHGVWAGLVFPGSALPNAMVQLSPITQFNTGSGYQYEDSVIQAFAHTNKGHWNLCHLPVLPVAGPAGAAGPYASRFSHATEQAAPGYYGVTLKDYNVQVRLTSTLRCGLHQYTYAQAQDRRVVFKLGRSNENVNDWSLEKVGPSAVQGFQKTGDQTVYFYGQLSAGIQDVAVQGKGTKEGVAVLRLADGGPKTVELRVGISFVSIENAQQNLAQELGTRSFEEVRRAAAATWDQLLTKVAVTGGTAQQRGMFYTCLYRSFLWPALRSDANGEYRDVKGAVQKADFQYYTLPSLWDTYRNKDVLMSMLAPGVTADIIKSMQDIGHKTGFIPTFFHGDHAASFVAGAYQRGVTNFDVPDVYRLLLHNANVAGGTRPHLPEYLEKGYIATTEVPAPNVETPGSAGVSKTLEYAYDDYAVAQLAKALHDTAQYRALMARSKNYRNVFDPGTKFMRGRLANGQWVKNFNPQYPYYEYMYREANAWQVSFFAPHDMPGLVALYGGPRPFEAKLDSLFTVPWNPTYIARNVSGFIGQYCHGNQPDHETPFAYYYVGKPEKSQQRLDEIMAKFYNTGEKGLAFSGMDDAGEMSAWYVFSATGLYPLSAADAQYIVTLPVFDEVRWTMPNGKVLTVKKSGASRNLSAIRVNGAPSAGYFVPHQLFQTGGQVEAVAR</sequence>
<dbReference type="GO" id="GO:0030246">
    <property type="term" value="F:carbohydrate binding"/>
    <property type="evidence" value="ECO:0007669"/>
    <property type="project" value="InterPro"/>
</dbReference>
<dbReference type="Gene3D" id="1.20.1050.60">
    <property type="entry name" value="alpha-1,2-mannosidase"/>
    <property type="match status" value="1"/>
</dbReference>
<evidence type="ECO:0000313" key="7">
    <source>
        <dbReference type="EMBL" id="TPG66370.1"/>
    </source>
</evidence>
<keyword evidence="3" id="KW-0106">Calcium</keyword>
<dbReference type="InterPro" id="IPR041371">
    <property type="entry name" value="GH92_N"/>
</dbReference>
<dbReference type="InterPro" id="IPR014718">
    <property type="entry name" value="GH-type_carb-bd"/>
</dbReference>
<comment type="cofactor">
    <cofactor evidence="1">
        <name>Ca(2+)</name>
        <dbReference type="ChEBI" id="CHEBI:29108"/>
    </cofactor>
</comment>
<gene>
    <name evidence="7" type="ORF">EAH73_08100</name>
</gene>
<accession>A0A502GYX1</accession>
<dbReference type="PROSITE" id="PS51257">
    <property type="entry name" value="PROKAR_LIPOPROTEIN"/>
    <property type="match status" value="1"/>
</dbReference>
<feature type="domain" description="Glycosyl hydrolase family 92 N-terminal" evidence="6">
    <location>
        <begin position="44"/>
        <end position="268"/>
    </location>
</feature>
<feature type="signal peptide" evidence="4">
    <location>
        <begin position="1"/>
        <end position="21"/>
    </location>
</feature>
<name>A0A502GYX1_9BACT</name>
<evidence type="ECO:0000256" key="1">
    <source>
        <dbReference type="ARBA" id="ARBA00001913"/>
    </source>
</evidence>
<dbReference type="PANTHER" id="PTHR12143">
    <property type="entry name" value="PEPTIDE N-GLYCANASE PNGASE -RELATED"/>
    <property type="match status" value="1"/>
</dbReference>
<dbReference type="AlphaFoldDB" id="A0A502GYX1"/>
<dbReference type="SUPFAM" id="SSF48208">
    <property type="entry name" value="Six-hairpin glycosidases"/>
    <property type="match status" value="1"/>
</dbReference>
<organism evidence="7 8">
    <name type="scientific">Hymenobacter nivis</name>
    <dbReference type="NCBI Taxonomy" id="1850093"/>
    <lineage>
        <taxon>Bacteria</taxon>
        <taxon>Pseudomonadati</taxon>
        <taxon>Bacteroidota</taxon>
        <taxon>Cytophagia</taxon>
        <taxon>Cytophagales</taxon>
        <taxon>Hymenobacteraceae</taxon>
        <taxon>Hymenobacter</taxon>
    </lineage>
</organism>
<keyword evidence="8" id="KW-1185">Reference proteome</keyword>
<dbReference type="Gene3D" id="2.70.98.10">
    <property type="match status" value="1"/>
</dbReference>
<dbReference type="InterPro" id="IPR005887">
    <property type="entry name" value="GH92_a_mannosidase_put"/>
</dbReference>
<dbReference type="InterPro" id="IPR012939">
    <property type="entry name" value="Glyco_hydro_92"/>
</dbReference>
<dbReference type="Proteomes" id="UP000317646">
    <property type="component" value="Unassembled WGS sequence"/>
</dbReference>
<dbReference type="GO" id="GO:0005829">
    <property type="term" value="C:cytosol"/>
    <property type="evidence" value="ECO:0007669"/>
    <property type="project" value="TreeGrafter"/>
</dbReference>
<evidence type="ECO:0000256" key="3">
    <source>
        <dbReference type="ARBA" id="ARBA00022837"/>
    </source>
</evidence>
<proteinExistence type="predicted"/>
<keyword evidence="4" id="KW-0732">Signal</keyword>
<feature type="domain" description="Glycosyl hydrolase family 92" evidence="5">
    <location>
        <begin position="274"/>
        <end position="730"/>
    </location>
</feature>
<dbReference type="Pfam" id="PF17678">
    <property type="entry name" value="Glyco_hydro_92N"/>
    <property type="match status" value="1"/>
</dbReference>
<dbReference type="Gene3D" id="3.30.2080.10">
    <property type="entry name" value="GH92 mannosidase domain"/>
    <property type="match status" value="1"/>
</dbReference>
<dbReference type="RefSeq" id="WP_140466000.1">
    <property type="nucleotide sequence ID" value="NZ_RCYZ01000003.1"/>
</dbReference>
<evidence type="ECO:0000256" key="2">
    <source>
        <dbReference type="ARBA" id="ARBA00011245"/>
    </source>
</evidence>
<dbReference type="Pfam" id="PF07971">
    <property type="entry name" value="Glyco_hydro_92"/>
    <property type="match status" value="1"/>
</dbReference>
<keyword evidence="7" id="KW-0378">Hydrolase</keyword>
<dbReference type="GO" id="GO:0000224">
    <property type="term" value="F:peptide-N4-(N-acetyl-beta-glucosaminyl)asparagine amidase activity"/>
    <property type="evidence" value="ECO:0007669"/>
    <property type="project" value="TreeGrafter"/>
</dbReference>
<dbReference type="EMBL" id="RCYZ01000003">
    <property type="protein sequence ID" value="TPG66370.1"/>
    <property type="molecule type" value="Genomic_DNA"/>
</dbReference>
<dbReference type="GO" id="GO:0005975">
    <property type="term" value="P:carbohydrate metabolic process"/>
    <property type="evidence" value="ECO:0007669"/>
    <property type="project" value="InterPro"/>
</dbReference>
<dbReference type="NCBIfam" id="TIGR01180">
    <property type="entry name" value="aman2_put"/>
    <property type="match status" value="1"/>
</dbReference>
<comment type="caution">
    <text evidence="7">The sequence shown here is derived from an EMBL/GenBank/DDBJ whole genome shotgun (WGS) entry which is preliminary data.</text>
</comment>
<dbReference type="InterPro" id="IPR050883">
    <property type="entry name" value="PNGase"/>
</dbReference>
<dbReference type="Gene3D" id="1.20.1610.10">
    <property type="entry name" value="alpha-1,2-mannosidases domains"/>
    <property type="match status" value="1"/>
</dbReference>